<evidence type="ECO:0000313" key="12">
    <source>
        <dbReference type="Proteomes" id="UP000438914"/>
    </source>
</evidence>
<dbReference type="SMART" id="SM00342">
    <property type="entry name" value="HTH_ARAC"/>
    <property type="match status" value="1"/>
</dbReference>
<evidence type="ECO:0000256" key="3">
    <source>
        <dbReference type="ARBA" id="ARBA00022553"/>
    </source>
</evidence>
<keyword evidence="6" id="KW-0804">Transcription</keyword>
<dbReference type="Pfam" id="PF00512">
    <property type="entry name" value="HisKA"/>
    <property type="match status" value="1"/>
</dbReference>
<dbReference type="SUPFAM" id="SSF53822">
    <property type="entry name" value="Periplasmic binding protein-like I"/>
    <property type="match status" value="1"/>
</dbReference>
<dbReference type="SUPFAM" id="SSF52172">
    <property type="entry name" value="CheY-like"/>
    <property type="match status" value="1"/>
</dbReference>
<dbReference type="InterPro" id="IPR036097">
    <property type="entry name" value="HisK_dim/P_sf"/>
</dbReference>
<dbReference type="PANTHER" id="PTHR43547:SF2">
    <property type="entry name" value="HYBRID SIGNAL TRANSDUCTION HISTIDINE KINASE C"/>
    <property type="match status" value="1"/>
</dbReference>
<comment type="caution">
    <text evidence="11">The sequence shown here is derived from an EMBL/GenBank/DDBJ whole genome shotgun (WGS) entry which is preliminary data.</text>
</comment>
<evidence type="ECO:0000256" key="2">
    <source>
        <dbReference type="ARBA" id="ARBA00012438"/>
    </source>
</evidence>
<dbReference type="PROSITE" id="PS00041">
    <property type="entry name" value="HTH_ARAC_FAMILY_1"/>
    <property type="match status" value="1"/>
</dbReference>
<keyword evidence="4" id="KW-0805">Transcription regulation</keyword>
<dbReference type="InterPro" id="IPR018060">
    <property type="entry name" value="HTH_AraC"/>
</dbReference>
<feature type="domain" description="HTH araC/xylS-type" evidence="9">
    <location>
        <begin position="651"/>
        <end position="750"/>
    </location>
</feature>
<dbReference type="Gene3D" id="1.10.287.130">
    <property type="match status" value="1"/>
</dbReference>
<dbReference type="InterPro" id="IPR001789">
    <property type="entry name" value="Sig_transdc_resp-reg_receiver"/>
</dbReference>
<feature type="transmembrane region" description="Helical" evidence="8">
    <location>
        <begin position="355"/>
        <end position="377"/>
    </location>
</feature>
<dbReference type="GO" id="GO:0003700">
    <property type="term" value="F:DNA-binding transcription factor activity"/>
    <property type="evidence" value="ECO:0007669"/>
    <property type="project" value="InterPro"/>
</dbReference>
<dbReference type="InterPro" id="IPR018062">
    <property type="entry name" value="HTH_AraC-typ_CS"/>
</dbReference>
<dbReference type="SMART" id="SM00388">
    <property type="entry name" value="HisKA"/>
    <property type="match status" value="1"/>
</dbReference>
<dbReference type="GO" id="GO:0000155">
    <property type="term" value="F:phosphorelay sensor kinase activity"/>
    <property type="evidence" value="ECO:0007669"/>
    <property type="project" value="InterPro"/>
</dbReference>
<keyword evidence="5" id="KW-0238">DNA-binding</keyword>
<evidence type="ECO:0000256" key="8">
    <source>
        <dbReference type="SAM" id="Phobius"/>
    </source>
</evidence>
<gene>
    <name evidence="11" type="ORF">FYJ73_10995</name>
</gene>
<dbReference type="Pfam" id="PF12833">
    <property type="entry name" value="HTH_18"/>
    <property type="match status" value="1"/>
</dbReference>
<dbReference type="EC" id="2.7.13.3" evidence="2"/>
<sequence length="760" mass="85830">MKPLLLNLFFCRDSFLKKAMSCKMVLRFVMLSCLCLLLSCQQHRYRIGVSQCSNDGWRQKANSEIKIGQYQYSNVDVVFASAENDGRRQVAQIDSMVADGVDLLVVSPSDTKTVSPAIERAYDKGVPVILYDRMTQSEKYTAFIGADNVAIGRYMAQFVISQVNNGDDVVEITGLEGSTPVEERHRGFMETIAKSNKHIKVTTLQGDWTIKTPRKLMYQFLKEGHRPICVFCHNDGEALGAYLGAKDMGLEKNMKFVGIDGLPGPNQGVEWVREGKLTASYIYPTKGEKIIPLAMNILQHKPFRRINILTSALVTKDNATIVDMQNREMLNQTAKISELYNNIDRYINLYQSQKIILVMAVIVVLLLIVIAGYQVYLRKTHEQINKKIQQLDKEKIDFFTNASHQLRTPLTLVSGPVEQLLASNTLKGKDLETVKMVSRNVRQLSLLIDGVLSFDSNNTTVDDNTVPSCQSQHEYANVTESENVKTVQPSLADDIINEDDSRQQILIIDDNADIRNYLRSILEKKYNVFEAANGKEGVSMTQKYLPDLVISDIMMPEMNGLECCQIIKQTKITCHIPVILLTARAQEAQRIEGFGHGADEYMTKPFSAEVLLARVNNLLSNHKRLKEIFDSNSEWVQATKNIEGSDKQFVELLRKTVLDHLSDQKLKMTQVADIMNISYIQLYRKTKAIIGITPVELLRKARIKRALLLLQTTNLTIAEIAYQTGFGSPSYLSVCFKEEFGKSPSEIRTSNDFEDLTNPL</sequence>
<accession>A0A7K0KGX2</accession>
<dbReference type="PANTHER" id="PTHR43547">
    <property type="entry name" value="TWO-COMPONENT HISTIDINE KINASE"/>
    <property type="match status" value="1"/>
</dbReference>
<evidence type="ECO:0000259" key="10">
    <source>
        <dbReference type="PROSITE" id="PS50110"/>
    </source>
</evidence>
<dbReference type="PROSITE" id="PS50110">
    <property type="entry name" value="RESPONSE_REGULATORY"/>
    <property type="match status" value="1"/>
</dbReference>
<dbReference type="SUPFAM" id="SSF47384">
    <property type="entry name" value="Homodimeric domain of signal transducing histidine kinase"/>
    <property type="match status" value="1"/>
</dbReference>
<evidence type="ECO:0000256" key="5">
    <source>
        <dbReference type="ARBA" id="ARBA00023125"/>
    </source>
</evidence>
<dbReference type="EMBL" id="VUNG01000030">
    <property type="protein sequence ID" value="MST85181.1"/>
    <property type="molecule type" value="Genomic_DNA"/>
</dbReference>
<dbReference type="Gene3D" id="1.10.10.60">
    <property type="entry name" value="Homeodomain-like"/>
    <property type="match status" value="1"/>
</dbReference>
<feature type="modified residue" description="4-aspartylphosphate" evidence="7">
    <location>
        <position position="552"/>
    </location>
</feature>
<dbReference type="PROSITE" id="PS01124">
    <property type="entry name" value="HTH_ARAC_FAMILY_2"/>
    <property type="match status" value="1"/>
</dbReference>
<evidence type="ECO:0000256" key="4">
    <source>
        <dbReference type="ARBA" id="ARBA00023015"/>
    </source>
</evidence>
<evidence type="ECO:0000259" key="9">
    <source>
        <dbReference type="PROSITE" id="PS01124"/>
    </source>
</evidence>
<feature type="domain" description="Response regulatory" evidence="10">
    <location>
        <begin position="504"/>
        <end position="619"/>
    </location>
</feature>
<dbReference type="CDD" id="cd06308">
    <property type="entry name" value="PBP1_sensor_kinase-like"/>
    <property type="match status" value="1"/>
</dbReference>
<dbReference type="Pfam" id="PF00072">
    <property type="entry name" value="Response_reg"/>
    <property type="match status" value="1"/>
</dbReference>
<dbReference type="InterPro" id="IPR009057">
    <property type="entry name" value="Homeodomain-like_sf"/>
</dbReference>
<dbReference type="AlphaFoldDB" id="A0A7K0KGX2"/>
<reference evidence="11 12" key="1">
    <citation type="submission" date="2019-08" db="EMBL/GenBank/DDBJ databases">
        <title>In-depth cultivation of the pig gut microbiome towards novel bacterial diversity and tailored functional studies.</title>
        <authorList>
            <person name="Wylensek D."/>
            <person name="Hitch T.C.A."/>
            <person name="Clavel T."/>
        </authorList>
    </citation>
    <scope>NUCLEOTIDE SEQUENCE [LARGE SCALE GENOMIC DNA]</scope>
    <source>
        <strain evidence="11 12">LKV-178-WT-2A</strain>
    </source>
</reference>
<keyword evidence="8" id="KW-0472">Membrane</keyword>
<evidence type="ECO:0000256" key="1">
    <source>
        <dbReference type="ARBA" id="ARBA00000085"/>
    </source>
</evidence>
<protein>
    <recommendedName>
        <fullName evidence="2">histidine kinase</fullName>
        <ecNumber evidence="2">2.7.13.3</ecNumber>
    </recommendedName>
</protein>
<dbReference type="RefSeq" id="WP_154534762.1">
    <property type="nucleotide sequence ID" value="NZ_VUNG01000030.1"/>
</dbReference>
<dbReference type="CDD" id="cd17574">
    <property type="entry name" value="REC_OmpR"/>
    <property type="match status" value="1"/>
</dbReference>
<keyword evidence="8" id="KW-1133">Transmembrane helix</keyword>
<dbReference type="CDD" id="cd00082">
    <property type="entry name" value="HisKA"/>
    <property type="match status" value="1"/>
</dbReference>
<dbReference type="Gene3D" id="3.40.50.2300">
    <property type="match status" value="3"/>
</dbReference>
<keyword evidence="12" id="KW-1185">Reference proteome</keyword>
<organism evidence="11 12">
    <name type="scientific">Hallella mizrahii</name>
    <dbReference type="NCBI Taxonomy" id="2606637"/>
    <lineage>
        <taxon>Bacteria</taxon>
        <taxon>Pseudomonadati</taxon>
        <taxon>Bacteroidota</taxon>
        <taxon>Bacteroidia</taxon>
        <taxon>Bacteroidales</taxon>
        <taxon>Prevotellaceae</taxon>
        <taxon>Hallella</taxon>
    </lineage>
</organism>
<dbReference type="FunFam" id="3.40.50.2300:FF:000138">
    <property type="entry name" value="Two-component system sensor histidine kinase/response regulator"/>
    <property type="match status" value="1"/>
</dbReference>
<dbReference type="GO" id="GO:0043565">
    <property type="term" value="F:sequence-specific DNA binding"/>
    <property type="evidence" value="ECO:0007669"/>
    <property type="project" value="InterPro"/>
</dbReference>
<evidence type="ECO:0000313" key="11">
    <source>
        <dbReference type="EMBL" id="MST85181.1"/>
    </source>
</evidence>
<keyword evidence="3 7" id="KW-0597">Phosphoprotein</keyword>
<dbReference type="InterPro" id="IPR003661">
    <property type="entry name" value="HisK_dim/P_dom"/>
</dbReference>
<proteinExistence type="predicted"/>
<dbReference type="InterPro" id="IPR025997">
    <property type="entry name" value="SBP_2_dom"/>
</dbReference>
<dbReference type="SUPFAM" id="SSF46689">
    <property type="entry name" value="Homeodomain-like"/>
    <property type="match status" value="1"/>
</dbReference>
<dbReference type="InterPro" id="IPR011006">
    <property type="entry name" value="CheY-like_superfamily"/>
</dbReference>
<dbReference type="Pfam" id="PF13407">
    <property type="entry name" value="Peripla_BP_4"/>
    <property type="match status" value="1"/>
</dbReference>
<keyword evidence="8" id="KW-0812">Transmembrane</keyword>
<name>A0A7K0KGX2_9BACT</name>
<dbReference type="SMART" id="SM00448">
    <property type="entry name" value="REC"/>
    <property type="match status" value="1"/>
</dbReference>
<dbReference type="Proteomes" id="UP000438914">
    <property type="component" value="Unassembled WGS sequence"/>
</dbReference>
<comment type="catalytic activity">
    <reaction evidence="1">
        <text>ATP + protein L-histidine = ADP + protein N-phospho-L-histidine.</text>
        <dbReference type="EC" id="2.7.13.3"/>
    </reaction>
</comment>
<dbReference type="InterPro" id="IPR028082">
    <property type="entry name" value="Peripla_BP_I"/>
</dbReference>
<evidence type="ECO:0000256" key="6">
    <source>
        <dbReference type="ARBA" id="ARBA00023163"/>
    </source>
</evidence>
<evidence type="ECO:0000256" key="7">
    <source>
        <dbReference type="PROSITE-ProRule" id="PRU00169"/>
    </source>
</evidence>